<organism evidence="15 16">
    <name type="scientific">Alkalispirochaeta sphaeroplastigenens</name>
    <dbReference type="NCBI Taxonomy" id="1187066"/>
    <lineage>
        <taxon>Bacteria</taxon>
        <taxon>Pseudomonadati</taxon>
        <taxon>Spirochaetota</taxon>
        <taxon>Spirochaetia</taxon>
        <taxon>Spirochaetales</taxon>
        <taxon>Spirochaetaceae</taxon>
        <taxon>Alkalispirochaeta</taxon>
    </lineage>
</organism>
<dbReference type="InterPro" id="IPR000866">
    <property type="entry name" value="AhpC/TSA"/>
</dbReference>
<protein>
    <recommendedName>
        <fullName evidence="3">thioredoxin-dependent peroxiredoxin</fullName>
        <ecNumber evidence="3">1.11.1.24</ecNumber>
    </recommendedName>
    <alternativeName>
        <fullName evidence="9">Thioredoxin peroxidase</fullName>
    </alternativeName>
    <alternativeName>
        <fullName evidence="11">Thioredoxin-dependent peroxiredoxin Bcp</fullName>
    </alternativeName>
</protein>
<evidence type="ECO:0000256" key="8">
    <source>
        <dbReference type="ARBA" id="ARBA00023284"/>
    </source>
</evidence>
<dbReference type="InterPro" id="IPR036249">
    <property type="entry name" value="Thioredoxin-like_sf"/>
</dbReference>
<evidence type="ECO:0000313" key="15">
    <source>
        <dbReference type="EMBL" id="POR04097.1"/>
    </source>
</evidence>
<dbReference type="InterPro" id="IPR024706">
    <property type="entry name" value="Peroxiredoxin_AhpC-typ"/>
</dbReference>
<evidence type="ECO:0000256" key="7">
    <source>
        <dbReference type="ARBA" id="ARBA00023157"/>
    </source>
</evidence>
<comment type="caution">
    <text evidence="15">The sequence shown here is derived from an EMBL/GenBank/DDBJ whole genome shotgun (WGS) entry which is preliminary data.</text>
</comment>
<keyword evidence="4" id="KW-0575">Peroxidase</keyword>
<dbReference type="PANTHER" id="PTHR42801">
    <property type="entry name" value="THIOREDOXIN-DEPENDENT PEROXIDE REDUCTASE"/>
    <property type="match status" value="1"/>
</dbReference>
<dbReference type="CDD" id="cd03017">
    <property type="entry name" value="PRX_BCP"/>
    <property type="match status" value="1"/>
</dbReference>
<dbReference type="Proteomes" id="UP000237350">
    <property type="component" value="Unassembled WGS sequence"/>
</dbReference>
<dbReference type="PROSITE" id="PS51352">
    <property type="entry name" value="THIOREDOXIN_2"/>
    <property type="match status" value="1"/>
</dbReference>
<dbReference type="OrthoDB" id="9812811at2"/>
<comment type="similarity">
    <text evidence="10">Belongs to the peroxiredoxin family. BCP/PrxQ subfamily.</text>
</comment>
<dbReference type="SUPFAM" id="SSF52833">
    <property type="entry name" value="Thioredoxin-like"/>
    <property type="match status" value="1"/>
</dbReference>
<keyword evidence="5" id="KW-0049">Antioxidant</keyword>
<gene>
    <name evidence="15" type="ORF">AU468_03750</name>
</gene>
<dbReference type="InterPro" id="IPR050924">
    <property type="entry name" value="Peroxiredoxin_BCP/PrxQ"/>
</dbReference>
<dbReference type="Gene3D" id="3.40.30.10">
    <property type="entry name" value="Glutaredoxin"/>
    <property type="match status" value="1"/>
</dbReference>
<dbReference type="PIRSF" id="PIRSF000239">
    <property type="entry name" value="AHPC"/>
    <property type="match status" value="1"/>
</dbReference>
<evidence type="ECO:0000256" key="10">
    <source>
        <dbReference type="ARBA" id="ARBA00038489"/>
    </source>
</evidence>
<evidence type="ECO:0000256" key="3">
    <source>
        <dbReference type="ARBA" id="ARBA00013017"/>
    </source>
</evidence>
<feature type="active site" description="Cysteine sulfenic acid (-SOH) intermediate; for peroxidase activity" evidence="13">
    <location>
        <position position="44"/>
    </location>
</feature>
<proteinExistence type="inferred from homology"/>
<evidence type="ECO:0000313" key="16">
    <source>
        <dbReference type="Proteomes" id="UP000237350"/>
    </source>
</evidence>
<keyword evidence="7" id="KW-1015">Disulfide bond</keyword>
<evidence type="ECO:0000256" key="9">
    <source>
        <dbReference type="ARBA" id="ARBA00032824"/>
    </source>
</evidence>
<comment type="subunit">
    <text evidence="2">Monomer.</text>
</comment>
<dbReference type="NCBIfam" id="NF006960">
    <property type="entry name" value="PRK09437.1"/>
    <property type="match status" value="1"/>
</dbReference>
<evidence type="ECO:0000256" key="5">
    <source>
        <dbReference type="ARBA" id="ARBA00022862"/>
    </source>
</evidence>
<evidence type="ECO:0000256" key="13">
    <source>
        <dbReference type="PIRSR" id="PIRSR000239-1"/>
    </source>
</evidence>
<dbReference type="FunFam" id="3.40.30.10:FF:000007">
    <property type="entry name" value="Thioredoxin-dependent thiol peroxidase"/>
    <property type="match status" value="1"/>
</dbReference>
<evidence type="ECO:0000256" key="12">
    <source>
        <dbReference type="ARBA" id="ARBA00049091"/>
    </source>
</evidence>
<feature type="domain" description="Thioredoxin" evidence="14">
    <location>
        <begin position="2"/>
        <end position="155"/>
    </location>
</feature>
<accession>A0A2S4JX36</accession>
<dbReference type="GO" id="GO:0034599">
    <property type="term" value="P:cellular response to oxidative stress"/>
    <property type="evidence" value="ECO:0007669"/>
    <property type="project" value="TreeGrafter"/>
</dbReference>
<dbReference type="PANTHER" id="PTHR42801:SF4">
    <property type="entry name" value="AHPC_TSA FAMILY PROTEIN"/>
    <property type="match status" value="1"/>
</dbReference>
<sequence>MIETGQTAPDFTLSDAQGNPVTLSRFRGTPVVVYFYPKDATPGCTREACSFRDNWEALQAAGIQVLGISADTRESHQAFSEAHSLPFPLLADPEKTVIVPWGAWGTKAMFGKKYQGILRYTFIIDREGVVRKIFKKVKTALHAQEVLEAVQELNL</sequence>
<keyword evidence="8" id="KW-0676">Redox-active center</keyword>
<evidence type="ECO:0000259" key="14">
    <source>
        <dbReference type="PROSITE" id="PS51352"/>
    </source>
</evidence>
<dbReference type="EC" id="1.11.1.24" evidence="3"/>
<evidence type="ECO:0000256" key="4">
    <source>
        <dbReference type="ARBA" id="ARBA00022559"/>
    </source>
</evidence>
<comment type="function">
    <text evidence="1">Thiol-specific peroxidase that catalyzes the reduction of hydrogen peroxide and organic hydroperoxides to water and alcohols, respectively. Plays a role in cell protection against oxidative stress by detoxifying peroxides and as sensor of hydrogen peroxide-mediated signaling events.</text>
</comment>
<dbReference type="RefSeq" id="WP_040587275.1">
    <property type="nucleotide sequence ID" value="NZ_LPWH01000049.1"/>
</dbReference>
<dbReference type="GO" id="GO:0008379">
    <property type="term" value="F:thioredoxin peroxidase activity"/>
    <property type="evidence" value="ECO:0007669"/>
    <property type="project" value="TreeGrafter"/>
</dbReference>
<evidence type="ECO:0000256" key="11">
    <source>
        <dbReference type="ARBA" id="ARBA00042639"/>
    </source>
</evidence>
<dbReference type="Pfam" id="PF00578">
    <property type="entry name" value="AhpC-TSA"/>
    <property type="match status" value="1"/>
</dbReference>
<evidence type="ECO:0000256" key="2">
    <source>
        <dbReference type="ARBA" id="ARBA00011245"/>
    </source>
</evidence>
<evidence type="ECO:0000256" key="1">
    <source>
        <dbReference type="ARBA" id="ARBA00003330"/>
    </source>
</evidence>
<name>A0A2S4JX36_9SPIO</name>
<comment type="catalytic activity">
    <reaction evidence="12">
        <text>a hydroperoxide + [thioredoxin]-dithiol = an alcohol + [thioredoxin]-disulfide + H2O</text>
        <dbReference type="Rhea" id="RHEA:62620"/>
        <dbReference type="Rhea" id="RHEA-COMP:10698"/>
        <dbReference type="Rhea" id="RHEA-COMP:10700"/>
        <dbReference type="ChEBI" id="CHEBI:15377"/>
        <dbReference type="ChEBI" id="CHEBI:29950"/>
        <dbReference type="ChEBI" id="CHEBI:30879"/>
        <dbReference type="ChEBI" id="CHEBI:35924"/>
        <dbReference type="ChEBI" id="CHEBI:50058"/>
        <dbReference type="EC" id="1.11.1.24"/>
    </reaction>
</comment>
<keyword evidence="6" id="KW-0560">Oxidoreductase</keyword>
<keyword evidence="16" id="KW-1185">Reference proteome</keyword>
<dbReference type="InterPro" id="IPR013766">
    <property type="entry name" value="Thioredoxin_domain"/>
</dbReference>
<dbReference type="GO" id="GO:0045454">
    <property type="term" value="P:cell redox homeostasis"/>
    <property type="evidence" value="ECO:0007669"/>
    <property type="project" value="TreeGrafter"/>
</dbReference>
<dbReference type="AlphaFoldDB" id="A0A2S4JX36"/>
<reference evidence="16" key="1">
    <citation type="submission" date="2015-12" db="EMBL/GenBank/DDBJ databases">
        <authorList>
            <person name="Lodha T.D."/>
            <person name="Chintalapati S."/>
            <person name="Chintalapati V.R."/>
            <person name="Sravanthi T."/>
        </authorList>
    </citation>
    <scope>NUCLEOTIDE SEQUENCE [LARGE SCALE GENOMIC DNA]</scope>
    <source>
        <strain evidence="16">JC133</strain>
    </source>
</reference>
<dbReference type="EMBL" id="LPWH01000049">
    <property type="protein sequence ID" value="POR04097.1"/>
    <property type="molecule type" value="Genomic_DNA"/>
</dbReference>
<evidence type="ECO:0000256" key="6">
    <source>
        <dbReference type="ARBA" id="ARBA00023002"/>
    </source>
</evidence>
<dbReference type="GO" id="GO:0005737">
    <property type="term" value="C:cytoplasm"/>
    <property type="evidence" value="ECO:0007669"/>
    <property type="project" value="TreeGrafter"/>
</dbReference>